<dbReference type="InterPro" id="IPR000683">
    <property type="entry name" value="Gfo/Idh/MocA-like_OxRdtase_N"/>
</dbReference>
<evidence type="ECO:0000313" key="5">
    <source>
        <dbReference type="Proteomes" id="UP001595816"/>
    </source>
</evidence>
<dbReference type="SUPFAM" id="SSF55347">
    <property type="entry name" value="Glyceraldehyde-3-phosphate dehydrogenase-like, C-terminal domain"/>
    <property type="match status" value="1"/>
</dbReference>
<reference evidence="5" key="1">
    <citation type="journal article" date="2019" name="Int. J. Syst. Evol. Microbiol.">
        <title>The Global Catalogue of Microorganisms (GCM) 10K type strain sequencing project: providing services to taxonomists for standard genome sequencing and annotation.</title>
        <authorList>
            <consortium name="The Broad Institute Genomics Platform"/>
            <consortium name="The Broad Institute Genome Sequencing Center for Infectious Disease"/>
            <person name="Wu L."/>
            <person name="Ma J."/>
        </authorList>
    </citation>
    <scope>NUCLEOTIDE SEQUENCE [LARGE SCALE GENOMIC DNA]</scope>
    <source>
        <strain evidence="5">CGMCC 4.7289</strain>
    </source>
</reference>
<dbReference type="Gene3D" id="3.30.360.10">
    <property type="entry name" value="Dihydrodipicolinate Reductase, domain 2"/>
    <property type="match status" value="1"/>
</dbReference>
<keyword evidence="5" id="KW-1185">Reference proteome</keyword>
<dbReference type="Pfam" id="PF01408">
    <property type="entry name" value="GFO_IDH_MocA"/>
    <property type="match status" value="1"/>
</dbReference>
<protein>
    <submittedName>
        <fullName evidence="4">Gfo/Idh/MocA family protein</fullName>
    </submittedName>
</protein>
<dbReference type="InterPro" id="IPR050463">
    <property type="entry name" value="Gfo/Idh/MocA_oxidrdct_glycsds"/>
</dbReference>
<dbReference type="InterPro" id="IPR055080">
    <property type="entry name" value="Gal80p-like_C"/>
</dbReference>
<name>A0ABV8LZU6_9ACTN</name>
<evidence type="ECO:0000256" key="1">
    <source>
        <dbReference type="ARBA" id="ARBA00023002"/>
    </source>
</evidence>
<dbReference type="Pfam" id="PF22685">
    <property type="entry name" value="Gal80p_C-like"/>
    <property type="match status" value="1"/>
</dbReference>
<gene>
    <name evidence="4" type="ORF">ACFOZ4_35100</name>
</gene>
<dbReference type="Proteomes" id="UP001595816">
    <property type="component" value="Unassembled WGS sequence"/>
</dbReference>
<evidence type="ECO:0000259" key="2">
    <source>
        <dbReference type="Pfam" id="PF01408"/>
    </source>
</evidence>
<evidence type="ECO:0000313" key="4">
    <source>
        <dbReference type="EMBL" id="MFC4135863.1"/>
    </source>
</evidence>
<dbReference type="PANTHER" id="PTHR43818:SF11">
    <property type="entry name" value="BCDNA.GH03377"/>
    <property type="match status" value="1"/>
</dbReference>
<dbReference type="Gene3D" id="3.40.50.720">
    <property type="entry name" value="NAD(P)-binding Rossmann-like Domain"/>
    <property type="match status" value="1"/>
</dbReference>
<organism evidence="4 5">
    <name type="scientific">Hamadaea flava</name>
    <dbReference type="NCBI Taxonomy" id="1742688"/>
    <lineage>
        <taxon>Bacteria</taxon>
        <taxon>Bacillati</taxon>
        <taxon>Actinomycetota</taxon>
        <taxon>Actinomycetes</taxon>
        <taxon>Micromonosporales</taxon>
        <taxon>Micromonosporaceae</taxon>
        <taxon>Hamadaea</taxon>
    </lineage>
</organism>
<dbReference type="PANTHER" id="PTHR43818">
    <property type="entry name" value="BCDNA.GH03377"/>
    <property type="match status" value="1"/>
</dbReference>
<dbReference type="SUPFAM" id="SSF51735">
    <property type="entry name" value="NAD(P)-binding Rossmann-fold domains"/>
    <property type="match status" value="1"/>
</dbReference>
<dbReference type="RefSeq" id="WP_308197683.1">
    <property type="nucleotide sequence ID" value="NZ_JBHSAY010000027.1"/>
</dbReference>
<proteinExistence type="predicted"/>
<accession>A0ABV8LZU6</accession>
<feature type="domain" description="Gfo/Idh/MocA-like oxidoreductase N-terminal" evidence="2">
    <location>
        <begin position="2"/>
        <end position="121"/>
    </location>
</feature>
<evidence type="ECO:0000259" key="3">
    <source>
        <dbReference type="Pfam" id="PF22685"/>
    </source>
</evidence>
<dbReference type="EMBL" id="JBHSAY010000027">
    <property type="protein sequence ID" value="MFC4135863.1"/>
    <property type="molecule type" value="Genomic_DNA"/>
</dbReference>
<sequence>MGIIGANPDRGWAMSAHIPALQALPQYDITAVATSRAESAQRAAARFAVPHAFTDARQLAEHPDVDLVVVTVKVPAHAELVDAALDAGKHVYCEWPLALTAEEAEILTTSARQAGVHHVVGLQARYSPAISYARTLLADGFVGRVTSANLYAARGKGATEEMPGWAAYTLDQANAAGVLEVVGGHTLDVLEHLLGGITDLSAALSVQRPRYTIAETGATVEVTSPDQVLLHATLATGAVASAHLHDAKVGDNRTRLEIAGTRGDLAIVVAGGPQAAQIQVGEVKLYGIQEPGGAWRELSIPDSYVNVPRTVPALAVRNVAQLYTQLARDIRSGTSEAPDFVAGLRLHRLLDTIRRSAETGTRQPVPR</sequence>
<feature type="domain" description="Gal80p-like C-terminal" evidence="3">
    <location>
        <begin position="128"/>
        <end position="267"/>
    </location>
</feature>
<dbReference type="InterPro" id="IPR036291">
    <property type="entry name" value="NAD(P)-bd_dom_sf"/>
</dbReference>
<comment type="caution">
    <text evidence="4">The sequence shown here is derived from an EMBL/GenBank/DDBJ whole genome shotgun (WGS) entry which is preliminary data.</text>
</comment>
<keyword evidence="1" id="KW-0560">Oxidoreductase</keyword>